<keyword evidence="1" id="KW-0812">Transmembrane</keyword>
<reference evidence="2" key="1">
    <citation type="submission" date="2009-04" db="EMBL/GenBank/DDBJ databases">
        <authorList>
            <person name="Weinstock G."/>
            <person name="Sodergren E."/>
            <person name="Clifton S."/>
            <person name="Fulton L."/>
            <person name="Fulton B."/>
            <person name="Courtney L."/>
            <person name="Fronick C."/>
            <person name="Harrison M."/>
            <person name="Strong C."/>
            <person name="Farmer C."/>
            <person name="Delahaunty K."/>
            <person name="Markovic C."/>
            <person name="Hall O."/>
            <person name="Minx P."/>
            <person name="Tomlinson C."/>
            <person name="Mitreva M."/>
            <person name="Nelson J."/>
            <person name="Hou S."/>
            <person name="Wollam A."/>
            <person name="Pepin K.H."/>
            <person name="Johnson M."/>
            <person name="Bhonagiri V."/>
            <person name="Nash W.E."/>
            <person name="Warren W."/>
            <person name="Chinwalla A."/>
            <person name="Mardis E.R."/>
            <person name="Wilson R.K."/>
        </authorList>
    </citation>
    <scope>NUCLEOTIDE SEQUENCE [LARGE SCALE GENOMIC DNA]</scope>
    <source>
        <strain evidence="2">ATCC 51147</strain>
    </source>
</reference>
<evidence type="ECO:0000313" key="3">
    <source>
        <dbReference type="Proteomes" id="UP000003009"/>
    </source>
</evidence>
<name>C4GGZ6_9NEIS</name>
<keyword evidence="3" id="KW-1185">Reference proteome</keyword>
<keyword evidence="1" id="KW-0472">Membrane</keyword>
<evidence type="ECO:0000256" key="1">
    <source>
        <dbReference type="SAM" id="Phobius"/>
    </source>
</evidence>
<gene>
    <name evidence="2" type="ORF">GCWU000324_01415</name>
</gene>
<comment type="caution">
    <text evidence="2">The sequence shown here is derived from an EMBL/GenBank/DDBJ whole genome shotgun (WGS) entry which is preliminary data.</text>
</comment>
<feature type="transmembrane region" description="Helical" evidence="1">
    <location>
        <begin position="47"/>
        <end position="69"/>
    </location>
</feature>
<sequence length="72" mass="7616">MRLNLNLFEMPQNGLPAASVSFGKLCGGLFACAVCLPYFLRIKPSAAIKLSAASMAFVALFAVSAAVLFDLF</sequence>
<dbReference type="EMBL" id="ACJW02000002">
    <property type="protein sequence ID" value="EEP69501.1"/>
    <property type="molecule type" value="Genomic_DNA"/>
</dbReference>
<proteinExistence type="predicted"/>
<organism evidence="2 3">
    <name type="scientific">Kingella oralis ATCC 51147</name>
    <dbReference type="NCBI Taxonomy" id="629741"/>
    <lineage>
        <taxon>Bacteria</taxon>
        <taxon>Pseudomonadati</taxon>
        <taxon>Pseudomonadota</taxon>
        <taxon>Betaproteobacteria</taxon>
        <taxon>Neisseriales</taxon>
        <taxon>Neisseriaceae</taxon>
        <taxon>Kingella</taxon>
    </lineage>
</organism>
<accession>C4GGZ6</accession>
<dbReference type="AlphaFoldDB" id="C4GGZ6"/>
<evidence type="ECO:0000313" key="2">
    <source>
        <dbReference type="EMBL" id="EEP69501.1"/>
    </source>
</evidence>
<protein>
    <submittedName>
        <fullName evidence="2">Uncharacterized protein</fullName>
    </submittedName>
</protein>
<dbReference type="HOGENOM" id="CLU_2717002_0_0_4"/>
<dbReference type="Proteomes" id="UP000003009">
    <property type="component" value="Unassembled WGS sequence"/>
</dbReference>
<keyword evidence="1" id="KW-1133">Transmembrane helix</keyword>
<feature type="transmembrane region" description="Helical" evidence="1">
    <location>
        <begin position="20"/>
        <end position="40"/>
    </location>
</feature>